<dbReference type="EMBL" id="LAIR01000002">
    <property type="protein sequence ID" value="KNX38750.1"/>
    <property type="molecule type" value="Genomic_DNA"/>
</dbReference>
<reference evidence="4" key="1">
    <citation type="submission" date="2015-03" db="EMBL/GenBank/DDBJ databases">
        <title>Luteipulveratus halotolerans sp. nov., a novel actinobacterium (Dermacoccaceae) from Sarawak, Malaysia.</title>
        <authorList>
            <person name="Juboi H."/>
            <person name="Basik A."/>
            <person name="Shamsul S.S."/>
            <person name="Arnold P."/>
            <person name="Schmitt E.K."/>
            <person name="Sanglier J.-J."/>
            <person name="Yeo T."/>
        </authorList>
    </citation>
    <scope>NUCLEOTIDE SEQUENCE [LARGE SCALE GENOMIC DNA]</scope>
    <source>
        <strain evidence="4">C296001</strain>
    </source>
</reference>
<evidence type="ECO:0000313" key="3">
    <source>
        <dbReference type="EMBL" id="KNX38750.1"/>
    </source>
</evidence>
<feature type="compositionally biased region" description="Acidic residues" evidence="1">
    <location>
        <begin position="791"/>
        <end position="801"/>
    </location>
</feature>
<proteinExistence type="predicted"/>
<feature type="compositionally biased region" description="Low complexity" evidence="1">
    <location>
        <begin position="559"/>
        <end position="578"/>
    </location>
</feature>
<feature type="compositionally biased region" description="Basic and acidic residues" evidence="1">
    <location>
        <begin position="453"/>
        <end position="467"/>
    </location>
</feature>
<dbReference type="RefSeq" id="WP_050671251.1">
    <property type="nucleotide sequence ID" value="NZ_LAIR01000002.1"/>
</dbReference>
<feature type="transmembrane region" description="Helical" evidence="2">
    <location>
        <begin position="755"/>
        <end position="773"/>
    </location>
</feature>
<dbReference type="InterPro" id="IPR046112">
    <property type="entry name" value="DUF6049"/>
</dbReference>
<feature type="region of interest" description="Disordered" evidence="1">
    <location>
        <begin position="553"/>
        <end position="588"/>
    </location>
</feature>
<organism evidence="3 4">
    <name type="scientific">Luteipulveratus halotolerans</name>
    <dbReference type="NCBI Taxonomy" id="1631356"/>
    <lineage>
        <taxon>Bacteria</taxon>
        <taxon>Bacillati</taxon>
        <taxon>Actinomycetota</taxon>
        <taxon>Actinomycetes</taxon>
        <taxon>Micrococcales</taxon>
        <taxon>Dermacoccaceae</taxon>
        <taxon>Luteipulveratus</taxon>
    </lineage>
</organism>
<evidence type="ECO:0000256" key="1">
    <source>
        <dbReference type="SAM" id="MobiDB-lite"/>
    </source>
</evidence>
<evidence type="ECO:0000256" key="2">
    <source>
        <dbReference type="SAM" id="Phobius"/>
    </source>
</evidence>
<name>A0A0L6CM85_9MICO</name>
<comment type="caution">
    <text evidence="3">The sequence shown here is derived from an EMBL/GenBank/DDBJ whole genome shotgun (WGS) entry which is preliminary data.</text>
</comment>
<feature type="compositionally biased region" description="Low complexity" evidence="1">
    <location>
        <begin position="276"/>
        <end position="338"/>
    </location>
</feature>
<feature type="region of interest" description="Disordered" evidence="1">
    <location>
        <begin position="448"/>
        <end position="468"/>
    </location>
</feature>
<protein>
    <submittedName>
        <fullName evidence="3">Uncharacterized protein</fullName>
    </submittedName>
</protein>
<keyword evidence="4" id="KW-1185">Reference proteome</keyword>
<feature type="region of interest" description="Disordered" evidence="1">
    <location>
        <begin position="782"/>
        <end position="801"/>
    </location>
</feature>
<keyword evidence="2" id="KW-0812">Transmembrane</keyword>
<accession>A0A0L6CM85</accession>
<evidence type="ECO:0000313" key="4">
    <source>
        <dbReference type="Proteomes" id="UP000037397"/>
    </source>
</evidence>
<dbReference type="OrthoDB" id="5137271at2"/>
<sequence length="801" mass="83560">MTSRRAGAHGPSARPQGTFLRRVVLTVLLVLLPALAGVTPPSYAEAAASPAASRSQSVAVSLASSTPRVLRSGSGVVLTGTVHNTGTSAVAAPVVHAGIVDDPLDTRERVDRWGRSGEGFDAAQTVASTGLGRPLPPGGRAAFTIRVPASALPFSYNLASLPTSLTVTDGPSITSGSVRGVQHTYLEWVGGTISRPVDVGWVVPLTLPADPDLFGPSGDKRLAAWRRAIGPDSAIAKTLDALDGQPVTWLVDPTLLEPPGAADLTVRARPEPTPTPTTSSSTSSTSSSSTSAGPTSSSTSTASDPSSTPTTGSTPTPAPSGSTSAATPSTSSSSSSSTSEDDEAEPAPATTVAGLAAELRDRLASTRSTQPVWFLPYGDPDLTALHGSGGAAQVRTHLQQPLSSTLRELGTTMPLWPASDVNQSTLFSLISTWKQVRGTQPPTLLSTRQLTGEQRRTTSESGRRLRDGTPVLTYDEPLSFLAAAGGGDPGLREQRWLAETLSTYQQQPSEHRSMLMLAPRTGQASPAQLARLVGAGRGVPWLRTVSTASLLKETASADRSASPVSSRQSPSVPTQRSPITPSSNDVVGHNRSVVRSMGTILVDSSDVTTGWDRALDELGSTRWRGQATAYGTVLDADTTALDSLTQQVAVRPSTVNFFANSGMLNITVVNNLARPVRDVQLVVTPRKRLLWVKRQPTPLSLPAGGRTTVRVPVEAVAAGTVKVDASLTTPGGAPLGQARGKSVQLKVNVRPTATWIYWVLGMVAGLIFVVGLFRSLRKGPRAETAMPLPDDVPEPTEGDDD</sequence>
<dbReference type="Pfam" id="PF19516">
    <property type="entry name" value="DUF6049"/>
    <property type="match status" value="1"/>
</dbReference>
<dbReference type="Proteomes" id="UP000037397">
    <property type="component" value="Unassembled WGS sequence"/>
</dbReference>
<keyword evidence="2" id="KW-0472">Membrane</keyword>
<dbReference type="AlphaFoldDB" id="A0A0L6CM85"/>
<gene>
    <name evidence="3" type="ORF">VV01_18970</name>
</gene>
<keyword evidence="2" id="KW-1133">Transmembrane helix</keyword>
<feature type="region of interest" description="Disordered" evidence="1">
    <location>
        <begin position="253"/>
        <end position="349"/>
    </location>
</feature>
<dbReference type="STRING" id="1631356.VV01_18970"/>